<reference evidence="3" key="1">
    <citation type="submission" date="2017-09" db="EMBL/GenBank/DDBJ databases">
        <title>FDA dAtabase for Regulatory Grade micrObial Sequences (FDA-ARGOS): Supporting development and validation of Infectious Disease Dx tests.</title>
        <authorList>
            <person name="Minogue T."/>
            <person name="Wolcott M."/>
            <person name="Wasieloski L."/>
            <person name="Aguilar W."/>
            <person name="Moore D."/>
            <person name="Tallon L."/>
            <person name="Sadzewicz L."/>
            <person name="Ott S."/>
            <person name="Zhao X."/>
            <person name="Nagaraj S."/>
            <person name="Vavikolanu K."/>
            <person name="Aluvathingal J."/>
            <person name="Nadendla S."/>
            <person name="Sichtig H."/>
        </authorList>
    </citation>
    <scope>NUCLEOTIDE SEQUENCE [LARGE SCALE GENOMIC DNA]</scope>
    <source>
        <strain evidence="3">FDAARGOS_369</strain>
    </source>
</reference>
<evidence type="ECO:0000313" key="3">
    <source>
        <dbReference type="Proteomes" id="UP000218628"/>
    </source>
</evidence>
<name>A0A291DD27_9MICC</name>
<evidence type="ECO:0000256" key="1">
    <source>
        <dbReference type="SAM" id="MobiDB-lite"/>
    </source>
</evidence>
<dbReference type="Proteomes" id="UP000218628">
    <property type="component" value="Chromosome"/>
</dbReference>
<dbReference type="EMBL" id="CP023510">
    <property type="protein sequence ID" value="ATF62307.1"/>
    <property type="molecule type" value="Genomic_DNA"/>
</dbReference>
<proteinExistence type="predicted"/>
<accession>A0A291DD27</accession>
<evidence type="ECO:0000313" key="2">
    <source>
        <dbReference type="EMBL" id="ATF62307.1"/>
    </source>
</evidence>
<organism evidence="2 3">
    <name type="scientific">Rothia mucilaginosa</name>
    <dbReference type="NCBI Taxonomy" id="43675"/>
    <lineage>
        <taxon>Bacteria</taxon>
        <taxon>Bacillati</taxon>
        <taxon>Actinomycetota</taxon>
        <taxon>Actinomycetes</taxon>
        <taxon>Micrococcales</taxon>
        <taxon>Micrococcaceae</taxon>
        <taxon>Rothia</taxon>
    </lineage>
</organism>
<dbReference type="AlphaFoldDB" id="A0A291DD27"/>
<protein>
    <submittedName>
        <fullName evidence="2">Uncharacterized protein</fullName>
    </submittedName>
</protein>
<sequence length="62" mass="7432">MEDWERAQADNPGFVIPKPGAEREWVKEEFRRRLDDPKYSNEEKSSSYLALEYRRRKAEGTL</sequence>
<gene>
    <name evidence="2" type="ORF">CO690_00895</name>
</gene>
<feature type="region of interest" description="Disordered" evidence="1">
    <location>
        <begin position="1"/>
        <end position="20"/>
    </location>
</feature>